<gene>
    <name evidence="2" type="ORF">RRG08_049975</name>
</gene>
<dbReference type="AlphaFoldDB" id="A0AAE1B9M0"/>
<proteinExistence type="predicted"/>
<dbReference type="Proteomes" id="UP001283361">
    <property type="component" value="Unassembled WGS sequence"/>
</dbReference>
<evidence type="ECO:0000313" key="3">
    <source>
        <dbReference type="Proteomes" id="UP001283361"/>
    </source>
</evidence>
<evidence type="ECO:0000313" key="2">
    <source>
        <dbReference type="EMBL" id="KAK3802085.1"/>
    </source>
</evidence>
<keyword evidence="3" id="KW-1185">Reference proteome</keyword>
<sequence length="111" mass="12254">MRTKTHQYCCEADKRARGNKNFALVKGLGGRPKSTCGFCGRMCECPISSFFPPDVTADDRSLSAPDTWSWLLFLCRQQGQNRKQPSPPGSRFNVPQASPSNTKDDGDVLLA</sequence>
<evidence type="ECO:0000256" key="1">
    <source>
        <dbReference type="SAM" id="MobiDB-lite"/>
    </source>
</evidence>
<dbReference type="EMBL" id="JAWDGP010000265">
    <property type="protein sequence ID" value="KAK3802085.1"/>
    <property type="molecule type" value="Genomic_DNA"/>
</dbReference>
<comment type="caution">
    <text evidence="2">The sequence shown here is derived from an EMBL/GenBank/DDBJ whole genome shotgun (WGS) entry which is preliminary data.</text>
</comment>
<protein>
    <submittedName>
        <fullName evidence="2">Uncharacterized protein</fullName>
    </submittedName>
</protein>
<feature type="region of interest" description="Disordered" evidence="1">
    <location>
        <begin position="79"/>
        <end position="111"/>
    </location>
</feature>
<name>A0AAE1B9M0_9GAST</name>
<organism evidence="2 3">
    <name type="scientific">Elysia crispata</name>
    <name type="common">lettuce slug</name>
    <dbReference type="NCBI Taxonomy" id="231223"/>
    <lineage>
        <taxon>Eukaryota</taxon>
        <taxon>Metazoa</taxon>
        <taxon>Spiralia</taxon>
        <taxon>Lophotrochozoa</taxon>
        <taxon>Mollusca</taxon>
        <taxon>Gastropoda</taxon>
        <taxon>Heterobranchia</taxon>
        <taxon>Euthyneura</taxon>
        <taxon>Panpulmonata</taxon>
        <taxon>Sacoglossa</taxon>
        <taxon>Placobranchoidea</taxon>
        <taxon>Plakobranchidae</taxon>
        <taxon>Elysia</taxon>
    </lineage>
</organism>
<feature type="compositionally biased region" description="Basic and acidic residues" evidence="1">
    <location>
        <begin position="102"/>
        <end position="111"/>
    </location>
</feature>
<accession>A0AAE1B9M0</accession>
<reference evidence="2" key="1">
    <citation type="journal article" date="2023" name="G3 (Bethesda)">
        <title>A reference genome for the long-term kleptoplast-retaining sea slug Elysia crispata morphotype clarki.</title>
        <authorList>
            <person name="Eastman K.E."/>
            <person name="Pendleton A.L."/>
            <person name="Shaikh M.A."/>
            <person name="Suttiyut T."/>
            <person name="Ogas R."/>
            <person name="Tomko P."/>
            <person name="Gavelis G."/>
            <person name="Widhalm J.R."/>
            <person name="Wisecaver J.H."/>
        </authorList>
    </citation>
    <scope>NUCLEOTIDE SEQUENCE</scope>
    <source>
        <strain evidence="2">ECLA1</strain>
    </source>
</reference>